<dbReference type="Proteomes" id="UP000541154">
    <property type="component" value="Unassembled WGS sequence"/>
</dbReference>
<dbReference type="EMBL" id="SPNV01000151">
    <property type="protein sequence ID" value="KAF5859844.1"/>
    <property type="molecule type" value="Genomic_DNA"/>
</dbReference>
<gene>
    <name evidence="1" type="ORF">ETB97_002396</name>
</gene>
<evidence type="ECO:0000313" key="2">
    <source>
        <dbReference type="Proteomes" id="UP000541154"/>
    </source>
</evidence>
<proteinExistence type="predicted"/>
<keyword evidence="2" id="KW-1185">Reference proteome</keyword>
<sequence length="212" mass="24182">MGKPTPSSSHYDYDMETIVGNLPMTKPEADPKVLSRRLSQLHHSPPSTRLATSPTEQRDGLLRTWAMLTPFVFRVGHSGVRLSVPQCLTFNPDPRFTFSPFKADKHRGRVNTAAAFANNDNSDGTFNYIVQSSQQLNRYIRSHTQHIFVPRKLASALWDTLLEIHSDLLNSAFDNRMLRLFLPCTLFELRVFVYDLWRLPVRMAPPAPTVES</sequence>
<reference evidence="1 2" key="1">
    <citation type="submission" date="2019-04" db="EMBL/GenBank/DDBJ databases">
        <title>Aspergillus burnettii sp. nov., novel species from soil in southeast Queensland.</title>
        <authorList>
            <person name="Gilchrist C.L.M."/>
            <person name="Pitt J.I."/>
            <person name="Lange L."/>
            <person name="Lacey H.J."/>
            <person name="Vuong D."/>
            <person name="Midgley D.J."/>
            <person name="Greenfield P."/>
            <person name="Bradbury M."/>
            <person name="Lacey E."/>
            <person name="Busk P.K."/>
            <person name="Pilgaard B."/>
            <person name="Chooi Y.H."/>
            <person name="Piggott A.M."/>
        </authorList>
    </citation>
    <scope>NUCLEOTIDE SEQUENCE [LARGE SCALE GENOMIC DNA]</scope>
    <source>
        <strain evidence="1 2">FRR 5400</strain>
    </source>
</reference>
<name>A0A8H6E570_PETAA</name>
<accession>A0A8H6E570</accession>
<evidence type="ECO:0000313" key="1">
    <source>
        <dbReference type="EMBL" id="KAF5859844.1"/>
    </source>
</evidence>
<protein>
    <submittedName>
        <fullName evidence="1">Uncharacterized protein</fullName>
    </submittedName>
</protein>
<dbReference type="AlphaFoldDB" id="A0A8H6E570"/>
<organism evidence="1 2">
    <name type="scientific">Petromyces alliaceus</name>
    <name type="common">Aspergillus alliaceus</name>
    <dbReference type="NCBI Taxonomy" id="209559"/>
    <lineage>
        <taxon>Eukaryota</taxon>
        <taxon>Fungi</taxon>
        <taxon>Dikarya</taxon>
        <taxon>Ascomycota</taxon>
        <taxon>Pezizomycotina</taxon>
        <taxon>Eurotiomycetes</taxon>
        <taxon>Eurotiomycetidae</taxon>
        <taxon>Eurotiales</taxon>
        <taxon>Aspergillaceae</taxon>
        <taxon>Aspergillus</taxon>
        <taxon>Aspergillus subgen. Circumdati</taxon>
    </lineage>
</organism>
<comment type="caution">
    <text evidence="1">The sequence shown here is derived from an EMBL/GenBank/DDBJ whole genome shotgun (WGS) entry which is preliminary data.</text>
</comment>